<keyword evidence="1" id="KW-0808">Transferase</keyword>
<evidence type="ECO:0000256" key="3">
    <source>
        <dbReference type="ARBA" id="ARBA00022722"/>
    </source>
</evidence>
<proteinExistence type="predicted"/>
<dbReference type="SUPFAM" id="SSF56672">
    <property type="entry name" value="DNA/RNA polymerases"/>
    <property type="match status" value="1"/>
</dbReference>
<keyword evidence="4" id="KW-0255">Endonuclease</keyword>
<dbReference type="PANTHER" id="PTHR37984:SF5">
    <property type="entry name" value="PROTEIN NYNRIN-LIKE"/>
    <property type="match status" value="1"/>
</dbReference>
<dbReference type="Proteomes" id="UP001159363">
    <property type="component" value="Chromosome 5"/>
</dbReference>
<keyword evidence="4" id="KW-0378">Hydrolase</keyword>
<accession>A0ABQ9HA32</accession>
<dbReference type="Gene3D" id="2.40.70.10">
    <property type="entry name" value="Acid Proteases"/>
    <property type="match status" value="1"/>
</dbReference>
<evidence type="ECO:0000256" key="4">
    <source>
        <dbReference type="ARBA" id="ARBA00022759"/>
    </source>
</evidence>
<dbReference type="EMBL" id="JARBHB010000006">
    <property type="protein sequence ID" value="KAJ8881172.1"/>
    <property type="molecule type" value="Genomic_DNA"/>
</dbReference>
<evidence type="ECO:0000313" key="6">
    <source>
        <dbReference type="Proteomes" id="UP001159363"/>
    </source>
</evidence>
<name>A0ABQ9HA32_9NEOP</name>
<dbReference type="InterPro" id="IPR021109">
    <property type="entry name" value="Peptidase_aspartic_dom_sf"/>
</dbReference>
<dbReference type="SUPFAM" id="SSF50630">
    <property type="entry name" value="Acid proteases"/>
    <property type="match status" value="1"/>
</dbReference>
<keyword evidence="3" id="KW-0540">Nuclease</keyword>
<dbReference type="InterPro" id="IPR050951">
    <property type="entry name" value="Retrovirus_Pol_polyprotein"/>
</dbReference>
<keyword evidence="2" id="KW-0548">Nucleotidyltransferase</keyword>
<dbReference type="PANTHER" id="PTHR37984">
    <property type="entry name" value="PROTEIN CBG26694"/>
    <property type="match status" value="1"/>
</dbReference>
<comment type="caution">
    <text evidence="5">The sequence shown here is derived from an EMBL/GenBank/DDBJ whole genome shotgun (WGS) entry which is preliminary data.</text>
</comment>
<reference evidence="5 6" key="1">
    <citation type="submission" date="2023-02" db="EMBL/GenBank/DDBJ databases">
        <title>LHISI_Scaffold_Assembly.</title>
        <authorList>
            <person name="Stuart O.P."/>
            <person name="Cleave R."/>
            <person name="Magrath M.J.L."/>
            <person name="Mikheyev A.S."/>
        </authorList>
    </citation>
    <scope>NUCLEOTIDE SEQUENCE [LARGE SCALE GENOMIC DNA]</scope>
    <source>
        <strain evidence="5">Daus_M_001</strain>
        <tissue evidence="5">Leg muscle</tissue>
    </source>
</reference>
<evidence type="ECO:0000256" key="2">
    <source>
        <dbReference type="ARBA" id="ARBA00022695"/>
    </source>
</evidence>
<evidence type="ECO:0000313" key="5">
    <source>
        <dbReference type="EMBL" id="KAJ8881172.1"/>
    </source>
</evidence>
<protein>
    <submittedName>
        <fullName evidence="5">Uncharacterized protein</fullName>
    </submittedName>
</protein>
<sequence>MFLHVLSDWHAVLVEGSLNDMVVDTGVTITVVRPDILSPSPQHSPDNSMERCHLTTVTGETTLVICKRKVILKLGDFSIEHDDYIAEIEDECLLGLDVLCRLLLQVGSTELVVLTQHNLFFPISCPVVCGQPTVLPASSKIVITDGCQGKFVRPNRIDILLGEVVELRTLVCSNCDSFPSDSAICLEEGAMIDVCKQVTLVLPNVPEDFREKAVSELLQRNRDAFSCGPNDLGRTNVICHHFDTGDARPKKQSPRRLPLALHEAVKGILKEIKDLNVIEPSVRPWSSSIVLVKKKDGSLWFCVDYHQLKNVTMKDSLSTSKDR</sequence>
<keyword evidence="6" id="KW-1185">Reference proteome</keyword>
<gene>
    <name evidence="5" type="ORF">PR048_017645</name>
</gene>
<evidence type="ECO:0000256" key="1">
    <source>
        <dbReference type="ARBA" id="ARBA00022679"/>
    </source>
</evidence>
<organism evidence="5 6">
    <name type="scientific">Dryococelus australis</name>
    <dbReference type="NCBI Taxonomy" id="614101"/>
    <lineage>
        <taxon>Eukaryota</taxon>
        <taxon>Metazoa</taxon>
        <taxon>Ecdysozoa</taxon>
        <taxon>Arthropoda</taxon>
        <taxon>Hexapoda</taxon>
        <taxon>Insecta</taxon>
        <taxon>Pterygota</taxon>
        <taxon>Neoptera</taxon>
        <taxon>Polyneoptera</taxon>
        <taxon>Phasmatodea</taxon>
        <taxon>Verophasmatodea</taxon>
        <taxon>Anareolatae</taxon>
        <taxon>Phasmatidae</taxon>
        <taxon>Eurycanthinae</taxon>
        <taxon>Dryococelus</taxon>
    </lineage>
</organism>
<dbReference type="InterPro" id="IPR043502">
    <property type="entry name" value="DNA/RNA_pol_sf"/>
</dbReference>
<dbReference type="Gene3D" id="3.10.10.10">
    <property type="entry name" value="HIV Type 1 Reverse Transcriptase, subunit A, domain 1"/>
    <property type="match status" value="1"/>
</dbReference>